<feature type="compositionally biased region" description="Polar residues" evidence="1">
    <location>
        <begin position="14"/>
        <end position="34"/>
    </location>
</feature>
<gene>
    <name evidence="2" type="ORF">DGUA_6G011111</name>
</gene>
<proteinExistence type="predicted"/>
<evidence type="ECO:0000256" key="1">
    <source>
        <dbReference type="SAM" id="MobiDB-lite"/>
    </source>
</evidence>
<evidence type="ECO:0000313" key="2">
    <source>
        <dbReference type="EMBL" id="SPP78465.1"/>
    </source>
</evidence>
<reference evidence="3" key="1">
    <citation type="submission" date="2018-01" db="EMBL/GenBank/DDBJ databases">
        <authorList>
            <person name="Alioto T."/>
            <person name="Alioto T."/>
        </authorList>
    </citation>
    <scope>NUCLEOTIDE SEQUENCE [LARGE SCALE GENOMIC DNA]</scope>
</reference>
<feature type="compositionally biased region" description="Low complexity" evidence="1">
    <location>
        <begin position="1"/>
        <end position="13"/>
    </location>
</feature>
<organism evidence="2 3">
    <name type="scientific">Drosophila guanche</name>
    <name type="common">Fruit fly</name>
    <dbReference type="NCBI Taxonomy" id="7266"/>
    <lineage>
        <taxon>Eukaryota</taxon>
        <taxon>Metazoa</taxon>
        <taxon>Ecdysozoa</taxon>
        <taxon>Arthropoda</taxon>
        <taxon>Hexapoda</taxon>
        <taxon>Insecta</taxon>
        <taxon>Pterygota</taxon>
        <taxon>Neoptera</taxon>
        <taxon>Endopterygota</taxon>
        <taxon>Diptera</taxon>
        <taxon>Brachycera</taxon>
        <taxon>Muscomorpha</taxon>
        <taxon>Ephydroidea</taxon>
        <taxon>Drosophilidae</taxon>
        <taxon>Drosophila</taxon>
        <taxon>Sophophora</taxon>
    </lineage>
</organism>
<keyword evidence="3" id="KW-1185">Reference proteome</keyword>
<dbReference type="Proteomes" id="UP000268350">
    <property type="component" value="Unassembled WGS sequence"/>
</dbReference>
<protein>
    <submittedName>
        <fullName evidence="2">Uncharacterized protein</fullName>
    </submittedName>
</protein>
<feature type="compositionally biased region" description="Low complexity" evidence="1">
    <location>
        <begin position="99"/>
        <end position="113"/>
    </location>
</feature>
<sequence>MAPTTPANPQPQAHSQTHLQAQSQDVPATTSSQLLLPPQLRKTASVRESHDPTALSKRRSRLQELRAASSSSAGGGGGGDEAVVTFSKRDSKRNRRRGGATASGASSSSSGSPRRTEAAMRKSQSLDAAESYSLASIQSPLWVTLTNARTIEELAQQKL</sequence>
<dbReference type="EMBL" id="OUUW01000003">
    <property type="protein sequence ID" value="SPP78465.1"/>
    <property type="molecule type" value="Genomic_DNA"/>
</dbReference>
<dbReference type="OrthoDB" id="8188129at2759"/>
<accession>A0A3B0J984</accession>
<dbReference type="AlphaFoldDB" id="A0A3B0J984"/>
<evidence type="ECO:0000313" key="3">
    <source>
        <dbReference type="Proteomes" id="UP000268350"/>
    </source>
</evidence>
<name>A0A3B0J984_DROGU</name>
<feature type="region of interest" description="Disordered" evidence="1">
    <location>
        <begin position="1"/>
        <end position="130"/>
    </location>
</feature>